<dbReference type="Gene3D" id="3.40.190.10">
    <property type="entry name" value="Periplasmic binding protein-like II"/>
    <property type="match status" value="2"/>
</dbReference>
<dbReference type="InterPro" id="IPR006059">
    <property type="entry name" value="SBP"/>
</dbReference>
<dbReference type="AlphaFoldDB" id="A0A7W3P7I7"/>
<reference evidence="2 3" key="1">
    <citation type="submission" date="2020-07" db="EMBL/GenBank/DDBJ databases">
        <title>Sequencing the genomes of 1000 actinobacteria strains.</title>
        <authorList>
            <person name="Klenk H.-P."/>
        </authorList>
    </citation>
    <scope>NUCLEOTIDE SEQUENCE [LARGE SCALE GENOMIC DNA]</scope>
    <source>
        <strain evidence="2 3">DSM 100723</strain>
    </source>
</reference>
<dbReference type="PANTHER" id="PTHR43649:SF12">
    <property type="entry name" value="DIACETYLCHITOBIOSE BINDING PROTEIN DASA"/>
    <property type="match status" value="1"/>
</dbReference>
<dbReference type="InterPro" id="IPR006311">
    <property type="entry name" value="TAT_signal"/>
</dbReference>
<accession>A0A7W3P7I7</accession>
<protein>
    <submittedName>
        <fullName evidence="2">Multiple sugar transport system substrate-binding protein</fullName>
    </submittedName>
</protein>
<keyword evidence="2" id="KW-0762">Sugar transport</keyword>
<proteinExistence type="predicted"/>
<dbReference type="PANTHER" id="PTHR43649">
    <property type="entry name" value="ARABINOSE-BINDING PROTEIN-RELATED"/>
    <property type="match status" value="1"/>
</dbReference>
<dbReference type="Proteomes" id="UP000523079">
    <property type="component" value="Unassembled WGS sequence"/>
</dbReference>
<evidence type="ECO:0000313" key="2">
    <source>
        <dbReference type="EMBL" id="MBA8796064.1"/>
    </source>
</evidence>
<dbReference type="SUPFAM" id="SSF53850">
    <property type="entry name" value="Periplasmic binding protein-like II"/>
    <property type="match status" value="1"/>
</dbReference>
<dbReference type="PROSITE" id="PS51318">
    <property type="entry name" value="TAT"/>
    <property type="match status" value="1"/>
</dbReference>
<feature type="chain" id="PRO_5039547759" evidence="1">
    <location>
        <begin position="27"/>
        <end position="446"/>
    </location>
</feature>
<organism evidence="2 3">
    <name type="scientific">Microlunatus kandeliicorticis</name>
    <dbReference type="NCBI Taxonomy" id="1759536"/>
    <lineage>
        <taxon>Bacteria</taxon>
        <taxon>Bacillati</taxon>
        <taxon>Actinomycetota</taxon>
        <taxon>Actinomycetes</taxon>
        <taxon>Propionibacteriales</taxon>
        <taxon>Propionibacteriaceae</taxon>
        <taxon>Microlunatus</taxon>
    </lineage>
</organism>
<evidence type="ECO:0000313" key="3">
    <source>
        <dbReference type="Proteomes" id="UP000523079"/>
    </source>
</evidence>
<gene>
    <name evidence="2" type="ORF">FHX74_003705</name>
</gene>
<dbReference type="Pfam" id="PF01547">
    <property type="entry name" value="SBP_bac_1"/>
    <property type="match status" value="1"/>
</dbReference>
<dbReference type="EMBL" id="JACGWT010000006">
    <property type="protein sequence ID" value="MBA8796064.1"/>
    <property type="molecule type" value="Genomic_DNA"/>
</dbReference>
<keyword evidence="3" id="KW-1185">Reference proteome</keyword>
<feature type="signal peptide" evidence="1">
    <location>
        <begin position="1"/>
        <end position="26"/>
    </location>
</feature>
<keyword evidence="1" id="KW-0732">Signal</keyword>
<dbReference type="InterPro" id="IPR050490">
    <property type="entry name" value="Bact_solute-bd_prot1"/>
</dbReference>
<name>A0A7W3P7I7_9ACTN</name>
<comment type="caution">
    <text evidence="2">The sequence shown here is derived from an EMBL/GenBank/DDBJ whole genome shotgun (WGS) entry which is preliminary data.</text>
</comment>
<evidence type="ECO:0000256" key="1">
    <source>
        <dbReference type="SAM" id="SignalP"/>
    </source>
</evidence>
<dbReference type="PROSITE" id="PS51257">
    <property type="entry name" value="PROKAR_LIPOPROTEIN"/>
    <property type="match status" value="1"/>
</dbReference>
<dbReference type="RefSeq" id="WP_182561643.1">
    <property type="nucleotide sequence ID" value="NZ_JACGWT010000006.1"/>
</dbReference>
<keyword evidence="2" id="KW-0813">Transport</keyword>
<sequence length="446" mass="46587">MITRTSRRALLAGAAGAAAFALTLSACGGSSSGGSASGGSSQTSGVTITVALASDPPPKAALDEFTKETGIKVNWVNIDWDSLQTKISAAATAKTYFADATDVDWSRVGQLGKLGWFYPMETMVDTKTMASDMPQLTSFTKDGHVVGIPYDASFMVTTVNEKMFQKAGVTEMPKTIDDYTAALNKVKSAGVVKYPLNIPFAAAEGLSTYWYETTGAFGGTVLDGAGKPQFTTPDSAGYKAATWMVDAIKNGLVPPGNINVTDSQGSQTLMAKGQVASIFSDYSGGIGTLYNIKSASSVVDQVKYIPTPGVTGTAANLGNPDGIGIPKQAKYPQAAAKFIEWFTSAKKQEDFAGLNGQDKIFQGYALPSHLSVLQKMSESGTLPEGKSLVPMLQGSKPVFPEGAPAWYPQFSNAVYTNLHAAATGSMTVDAAIKTIADTANRLASGS</sequence>